<dbReference type="AlphaFoldDB" id="A0A3R8NAJ0"/>
<proteinExistence type="inferred from homology"/>
<dbReference type="OrthoDB" id="9800881at2"/>
<accession>A0A3R8NAJ0</accession>
<name>A0A3R8NAJ0_9BURK</name>
<feature type="binding site" evidence="5">
    <location>
        <position position="108"/>
    </location>
    <ligand>
        <name>a divalent metal cation</name>
        <dbReference type="ChEBI" id="CHEBI:60240"/>
        <label>1</label>
    </ligand>
</feature>
<dbReference type="EMBL" id="RRUE01000002">
    <property type="protein sequence ID" value="RRN44145.1"/>
    <property type="molecule type" value="Genomic_DNA"/>
</dbReference>
<dbReference type="RefSeq" id="WP_125096340.1">
    <property type="nucleotide sequence ID" value="NZ_RRUE01000002.1"/>
</dbReference>
<evidence type="ECO:0000313" key="7">
    <source>
        <dbReference type="Proteomes" id="UP000270261"/>
    </source>
</evidence>
<feature type="binding site" evidence="5">
    <location>
        <position position="227"/>
    </location>
    <ligand>
        <name>a divalent metal cation</name>
        <dbReference type="ChEBI" id="CHEBI:60240"/>
        <label>1</label>
    </ligand>
</feature>
<dbReference type="GO" id="GO:0046872">
    <property type="term" value="F:metal ion binding"/>
    <property type="evidence" value="ECO:0007669"/>
    <property type="project" value="UniProtKB-KW"/>
</dbReference>
<reference evidence="6 7" key="1">
    <citation type="submission" date="2018-11" db="EMBL/GenBank/DDBJ databases">
        <title>Genome sequencing of Lautropia sp. KCOM 2505 (= ChDC F240).</title>
        <authorList>
            <person name="Kook J.-K."/>
            <person name="Park S.-N."/>
            <person name="Lim Y.K."/>
        </authorList>
    </citation>
    <scope>NUCLEOTIDE SEQUENCE [LARGE SCALE GENOMIC DNA]</scope>
    <source>
        <strain evidence="6 7">KCOM 2505</strain>
    </source>
</reference>
<sequence>MVHVSGAVATRALLDHLDGLLRPAVIKDYSPNGLQVEGKGEISRIVCAVTATRNVIDAAVARGADALIVHHGYFWKGEDPRITGMKRERLARLLKADINLIGYHLPLDVHPDLGNNVQLGLQLGWPVQGWGGEVVGGQGIIGWHVLDTPIDSATLAARVGERLQREPLLVGDLSRPLKKIAWCTGGAQDFLQDAIDLGADAFISGEISERTTHLAREAGVVYVSAGHHATERGGIIALGQHLASTFGLPVEFVDDPNPV</sequence>
<dbReference type="Gene3D" id="3.40.1390.30">
    <property type="entry name" value="NIF3 (NGG1p interacting factor 3)-like"/>
    <property type="match status" value="2"/>
</dbReference>
<keyword evidence="7" id="KW-1185">Reference proteome</keyword>
<evidence type="ECO:0000256" key="5">
    <source>
        <dbReference type="PIRSR" id="PIRSR602678-1"/>
    </source>
</evidence>
<dbReference type="Proteomes" id="UP000270261">
    <property type="component" value="Unassembled WGS sequence"/>
</dbReference>
<gene>
    <name evidence="6" type="ORF">EHV23_12345</name>
</gene>
<evidence type="ECO:0000256" key="1">
    <source>
        <dbReference type="ARBA" id="ARBA00006964"/>
    </source>
</evidence>
<evidence type="ECO:0000256" key="3">
    <source>
        <dbReference type="ARBA" id="ARBA00022112"/>
    </source>
</evidence>
<comment type="subunit">
    <text evidence="2">Homohexamer.</text>
</comment>
<dbReference type="Pfam" id="PF01784">
    <property type="entry name" value="DUF34_NIF3"/>
    <property type="match status" value="1"/>
</dbReference>
<dbReference type="InterPro" id="IPR002678">
    <property type="entry name" value="DUF34/NIF3"/>
</dbReference>
<organism evidence="6 7">
    <name type="scientific">Lautropia dentalis</name>
    <dbReference type="NCBI Taxonomy" id="2490857"/>
    <lineage>
        <taxon>Bacteria</taxon>
        <taxon>Pseudomonadati</taxon>
        <taxon>Pseudomonadota</taxon>
        <taxon>Betaproteobacteria</taxon>
        <taxon>Burkholderiales</taxon>
        <taxon>Burkholderiaceae</taxon>
        <taxon>Lautropia</taxon>
    </lineage>
</organism>
<dbReference type="FunFam" id="3.40.1390.30:FF:000001">
    <property type="entry name" value="GTP cyclohydrolase 1 type 2"/>
    <property type="match status" value="1"/>
</dbReference>
<feature type="binding site" evidence="5">
    <location>
        <position position="70"/>
    </location>
    <ligand>
        <name>a divalent metal cation</name>
        <dbReference type="ChEBI" id="CHEBI:60240"/>
        <label>1</label>
    </ligand>
</feature>
<comment type="caution">
    <text evidence="6">The sequence shown here is derived from an EMBL/GenBank/DDBJ whole genome shotgun (WGS) entry which is preliminary data.</text>
</comment>
<evidence type="ECO:0000256" key="2">
    <source>
        <dbReference type="ARBA" id="ARBA00011643"/>
    </source>
</evidence>
<dbReference type="GO" id="GO:0005737">
    <property type="term" value="C:cytoplasm"/>
    <property type="evidence" value="ECO:0007669"/>
    <property type="project" value="TreeGrafter"/>
</dbReference>
<feature type="binding site" evidence="5">
    <location>
        <position position="71"/>
    </location>
    <ligand>
        <name>a divalent metal cation</name>
        <dbReference type="ChEBI" id="CHEBI:60240"/>
        <label>1</label>
    </ligand>
</feature>
<dbReference type="InterPro" id="IPR036069">
    <property type="entry name" value="DUF34/NIF3_sf"/>
</dbReference>
<dbReference type="PANTHER" id="PTHR13799">
    <property type="entry name" value="NGG1 INTERACTING FACTOR 3"/>
    <property type="match status" value="1"/>
</dbReference>
<protein>
    <recommendedName>
        <fullName evidence="3">GTP cyclohydrolase 1 type 2 homolog</fullName>
    </recommendedName>
</protein>
<keyword evidence="4 5" id="KW-0479">Metal-binding</keyword>
<comment type="similarity">
    <text evidence="1">Belongs to the GTP cyclohydrolase I type 2/NIF3 family.</text>
</comment>
<evidence type="ECO:0000313" key="6">
    <source>
        <dbReference type="EMBL" id="RRN44145.1"/>
    </source>
</evidence>
<dbReference type="SUPFAM" id="SSF102705">
    <property type="entry name" value="NIF3 (NGG1p interacting factor 3)-like"/>
    <property type="match status" value="1"/>
</dbReference>
<dbReference type="PANTHER" id="PTHR13799:SF14">
    <property type="entry name" value="GTP CYCLOHYDROLASE 1 TYPE 2 HOMOLOG"/>
    <property type="match status" value="1"/>
</dbReference>
<dbReference type="NCBIfam" id="TIGR00486">
    <property type="entry name" value="YbgI_SA1388"/>
    <property type="match status" value="1"/>
</dbReference>
<feature type="binding site" evidence="5">
    <location>
        <position position="231"/>
    </location>
    <ligand>
        <name>a divalent metal cation</name>
        <dbReference type="ChEBI" id="CHEBI:60240"/>
        <label>1</label>
    </ligand>
</feature>
<evidence type="ECO:0000256" key="4">
    <source>
        <dbReference type="ARBA" id="ARBA00022723"/>
    </source>
</evidence>